<gene>
    <name evidence="2" type="ORF">ACFSC0_19085</name>
</gene>
<name>A0ABW4N6G2_9CAUL</name>
<evidence type="ECO:0000313" key="3">
    <source>
        <dbReference type="Proteomes" id="UP001597237"/>
    </source>
</evidence>
<reference evidence="3" key="1">
    <citation type="journal article" date="2019" name="Int. J. Syst. Evol. Microbiol.">
        <title>The Global Catalogue of Microorganisms (GCM) 10K type strain sequencing project: providing services to taxonomists for standard genome sequencing and annotation.</title>
        <authorList>
            <consortium name="The Broad Institute Genomics Platform"/>
            <consortium name="The Broad Institute Genome Sequencing Center for Infectious Disease"/>
            <person name="Wu L."/>
            <person name="Ma J."/>
        </authorList>
    </citation>
    <scope>NUCLEOTIDE SEQUENCE [LARGE SCALE GENOMIC DNA]</scope>
    <source>
        <strain evidence="3">DFY28</strain>
    </source>
</reference>
<comment type="caution">
    <text evidence="2">The sequence shown here is derived from an EMBL/GenBank/DDBJ whole genome shotgun (WGS) entry which is preliminary data.</text>
</comment>
<dbReference type="InterPro" id="IPR054189">
    <property type="entry name" value="DUF6894"/>
</dbReference>
<dbReference type="RefSeq" id="WP_377281572.1">
    <property type="nucleotide sequence ID" value="NZ_JBHRSI010000004.1"/>
</dbReference>
<evidence type="ECO:0000313" key="2">
    <source>
        <dbReference type="EMBL" id="MFD1785512.1"/>
    </source>
</evidence>
<proteinExistence type="predicted"/>
<dbReference type="Proteomes" id="UP001597237">
    <property type="component" value="Unassembled WGS sequence"/>
</dbReference>
<evidence type="ECO:0000259" key="1">
    <source>
        <dbReference type="Pfam" id="PF21834"/>
    </source>
</evidence>
<keyword evidence="3" id="KW-1185">Reference proteome</keyword>
<accession>A0ABW4N6G2</accession>
<sequence>MPTYYFDLHRDSPSLDADGVELPDEGAALVAAARHLGELLRDDADGLVRAGAWRLEVRDARRSQVFAVEVALRMGGPAAPP</sequence>
<dbReference type="Pfam" id="PF21834">
    <property type="entry name" value="DUF6894"/>
    <property type="match status" value="1"/>
</dbReference>
<organism evidence="2 3">
    <name type="scientific">Phenylobacterium terrae</name>
    <dbReference type="NCBI Taxonomy" id="2665495"/>
    <lineage>
        <taxon>Bacteria</taxon>
        <taxon>Pseudomonadati</taxon>
        <taxon>Pseudomonadota</taxon>
        <taxon>Alphaproteobacteria</taxon>
        <taxon>Caulobacterales</taxon>
        <taxon>Caulobacteraceae</taxon>
        <taxon>Phenylobacterium</taxon>
    </lineage>
</organism>
<dbReference type="EMBL" id="JBHUEY010000006">
    <property type="protein sequence ID" value="MFD1785512.1"/>
    <property type="molecule type" value="Genomic_DNA"/>
</dbReference>
<feature type="domain" description="DUF6894" evidence="1">
    <location>
        <begin position="4"/>
        <end position="70"/>
    </location>
</feature>
<protein>
    <submittedName>
        <fullName evidence="2">DUF6894 family protein</fullName>
    </submittedName>
</protein>